<name>Q1QHG4_NITHX</name>
<feature type="domain" description="YknX-like C-terminal permuted SH3-like" evidence="3">
    <location>
        <begin position="225"/>
        <end position="291"/>
    </location>
</feature>
<dbReference type="GO" id="GO:0046914">
    <property type="term" value="F:transition metal ion binding"/>
    <property type="evidence" value="ECO:0007669"/>
    <property type="project" value="TreeGrafter"/>
</dbReference>
<keyword evidence="5" id="KW-1185">Reference proteome</keyword>
<evidence type="ECO:0000313" key="5">
    <source>
        <dbReference type="Proteomes" id="UP000001953"/>
    </source>
</evidence>
<dbReference type="AlphaFoldDB" id="Q1QHG4"/>
<dbReference type="OrthoDB" id="7422354at2"/>
<dbReference type="SUPFAM" id="SSF51230">
    <property type="entry name" value="Single hybrid motif"/>
    <property type="match status" value="1"/>
</dbReference>
<evidence type="ECO:0000256" key="2">
    <source>
        <dbReference type="SAM" id="SignalP"/>
    </source>
</evidence>
<accession>Q1QHG4</accession>
<feature type="signal peptide" evidence="2">
    <location>
        <begin position="1"/>
        <end position="33"/>
    </location>
</feature>
<dbReference type="Pfam" id="PF25989">
    <property type="entry name" value="YknX_C"/>
    <property type="match status" value="1"/>
</dbReference>
<evidence type="ECO:0000313" key="4">
    <source>
        <dbReference type="EMBL" id="ABE64333.1"/>
    </source>
</evidence>
<dbReference type="EMBL" id="CP000319">
    <property type="protein sequence ID" value="ABE64333.1"/>
    <property type="molecule type" value="Genomic_DNA"/>
</dbReference>
<dbReference type="KEGG" id="nha:Nham_3605"/>
<keyword evidence="2" id="KW-0732">Signal</keyword>
<keyword evidence="1" id="KW-0813">Transport</keyword>
<evidence type="ECO:0000259" key="3">
    <source>
        <dbReference type="Pfam" id="PF25989"/>
    </source>
</evidence>
<dbReference type="Proteomes" id="UP000001953">
    <property type="component" value="Chromosome"/>
</dbReference>
<dbReference type="PANTHER" id="PTHR30097:SF4">
    <property type="entry name" value="SLR6042 PROTEIN"/>
    <property type="match status" value="1"/>
</dbReference>
<dbReference type="GO" id="GO:0060003">
    <property type="term" value="P:copper ion export"/>
    <property type="evidence" value="ECO:0007669"/>
    <property type="project" value="TreeGrafter"/>
</dbReference>
<organism evidence="4 5">
    <name type="scientific">Nitrobacter hamburgensis (strain DSM 10229 / NCIMB 13809 / X14)</name>
    <dbReference type="NCBI Taxonomy" id="323097"/>
    <lineage>
        <taxon>Bacteria</taxon>
        <taxon>Pseudomonadati</taxon>
        <taxon>Pseudomonadota</taxon>
        <taxon>Alphaproteobacteria</taxon>
        <taxon>Hyphomicrobiales</taxon>
        <taxon>Nitrobacteraceae</taxon>
        <taxon>Nitrobacter</taxon>
    </lineage>
</organism>
<dbReference type="GO" id="GO:0015679">
    <property type="term" value="P:plasma membrane copper ion transport"/>
    <property type="evidence" value="ECO:0007669"/>
    <property type="project" value="TreeGrafter"/>
</dbReference>
<sequence>MPTEFPRPRSIARQAIALAVVLGTTVIAPQGFAADEQDTPNGAAVTVLKATRSCFSATVEVTGILIPKNETAVRPERPGLKVAEIMVEPGQSVTAGQVLARLNRPEGGSTQVHSPVAGLVSNSSAEVGAIASGKGEALFNIITGNEFDLVGQVPTTDLAKLAGDQPAKVKAVGAGDIDGKVRLVAPTIEPNSQLGQVFISVDPSRHLLVNASGRAIIKTGESCGIAVPLTAILYGSAGTVVQVVRHQRVETRHVEVGLLSGGQVEVREGLSEGDVVVARAGALLREGDPVRPVAAEASAK</sequence>
<dbReference type="GO" id="GO:0030288">
    <property type="term" value="C:outer membrane-bounded periplasmic space"/>
    <property type="evidence" value="ECO:0007669"/>
    <property type="project" value="TreeGrafter"/>
</dbReference>
<proteinExistence type="predicted"/>
<dbReference type="PANTHER" id="PTHR30097">
    <property type="entry name" value="CATION EFFLUX SYSTEM PROTEIN CUSB"/>
    <property type="match status" value="1"/>
</dbReference>
<feature type="chain" id="PRO_5004196081" evidence="2">
    <location>
        <begin position="34"/>
        <end position="300"/>
    </location>
</feature>
<dbReference type="InterPro" id="IPR011053">
    <property type="entry name" value="Single_hybrid_motif"/>
</dbReference>
<gene>
    <name evidence="4" type="ordered locus">Nham_3605</name>
</gene>
<dbReference type="Gene3D" id="2.40.420.20">
    <property type="match status" value="1"/>
</dbReference>
<dbReference type="RefSeq" id="WP_011511974.1">
    <property type="nucleotide sequence ID" value="NC_007964.1"/>
</dbReference>
<dbReference type="InterPro" id="IPR058637">
    <property type="entry name" value="YknX-like_C"/>
</dbReference>
<dbReference type="HOGENOM" id="CLU_018816_7_0_5"/>
<evidence type="ECO:0000256" key="1">
    <source>
        <dbReference type="ARBA" id="ARBA00022448"/>
    </source>
</evidence>
<reference evidence="4 5" key="1">
    <citation type="submission" date="2006-03" db="EMBL/GenBank/DDBJ databases">
        <title>Complete sequence of chromosome of Nitrobacter hamburgensis X14.</title>
        <authorList>
            <consortium name="US DOE Joint Genome Institute"/>
            <person name="Copeland A."/>
            <person name="Lucas S."/>
            <person name="Lapidus A."/>
            <person name="Barry K."/>
            <person name="Detter J.C."/>
            <person name="Glavina del Rio T."/>
            <person name="Hammon N."/>
            <person name="Israni S."/>
            <person name="Dalin E."/>
            <person name="Tice H."/>
            <person name="Pitluck S."/>
            <person name="Chain P."/>
            <person name="Malfatti S."/>
            <person name="Shin M."/>
            <person name="Vergez L."/>
            <person name="Schmutz J."/>
            <person name="Larimer F."/>
            <person name="Land M."/>
            <person name="Hauser L."/>
            <person name="Kyrpides N."/>
            <person name="Ivanova N."/>
            <person name="Ward B."/>
            <person name="Arp D."/>
            <person name="Klotz M."/>
            <person name="Stein L."/>
            <person name="O'Mullan G."/>
            <person name="Starkenburg S."/>
            <person name="Sayavedra L."/>
            <person name="Poret-Peterson A.T."/>
            <person name="Gentry M.E."/>
            <person name="Bruce D."/>
            <person name="Richardson P."/>
        </authorList>
    </citation>
    <scope>NUCLEOTIDE SEQUENCE [LARGE SCALE GENOMIC DNA]</scope>
    <source>
        <strain evidence="5">DSM 10229 / NCIMB 13809 / X14</strain>
    </source>
</reference>
<dbReference type="Gene3D" id="2.40.50.100">
    <property type="match status" value="1"/>
</dbReference>
<dbReference type="STRING" id="323097.Nham_3605"/>
<protein>
    <submittedName>
        <fullName evidence="4">Secretion protein HlyD</fullName>
    </submittedName>
</protein>
<dbReference type="eggNOG" id="COG0845">
    <property type="taxonomic scope" value="Bacteria"/>
</dbReference>
<dbReference type="InterPro" id="IPR051909">
    <property type="entry name" value="MFP_Cation_Efflux"/>
</dbReference>